<dbReference type="GO" id="GO:0010308">
    <property type="term" value="F:acireductone dioxygenase (Ni2+-requiring) activity"/>
    <property type="evidence" value="ECO:0007669"/>
    <property type="project" value="UniProtKB-UniRule"/>
</dbReference>
<dbReference type="CDD" id="cd02232">
    <property type="entry name" value="cupin_ARD"/>
    <property type="match status" value="1"/>
</dbReference>
<dbReference type="GO" id="GO:0010309">
    <property type="term" value="F:acireductone dioxygenase [iron(II)-requiring] activity"/>
    <property type="evidence" value="ECO:0007669"/>
    <property type="project" value="UniProtKB-UniRule"/>
</dbReference>
<comment type="catalytic activity">
    <reaction evidence="1 11">
        <text>1,2-dihydroxy-5-(methylsulfanyl)pent-1-en-3-one + O2 = 4-methylsulfanyl-2-oxobutanoate + formate + 2 H(+)</text>
        <dbReference type="Rhea" id="RHEA:24504"/>
        <dbReference type="ChEBI" id="CHEBI:15378"/>
        <dbReference type="ChEBI" id="CHEBI:15379"/>
        <dbReference type="ChEBI" id="CHEBI:15740"/>
        <dbReference type="ChEBI" id="CHEBI:16723"/>
        <dbReference type="ChEBI" id="CHEBI:49252"/>
        <dbReference type="EC" id="1.13.11.54"/>
    </reaction>
</comment>
<proteinExistence type="inferred from homology"/>
<gene>
    <name evidence="11" type="primary">ADI1</name>
    <name evidence="13" type="ORF">OBBRIDRAFT_760233</name>
</gene>
<feature type="binding site" evidence="11">
    <location>
        <position position="133"/>
    </location>
    <ligand>
        <name>Fe(2+)</name>
        <dbReference type="ChEBI" id="CHEBI:29033"/>
        <note>for iron-dependent acireductone dioxygenase activity</note>
    </ligand>
</feature>
<comment type="function">
    <text evidence="11">Catalyzes 2 different reactions between oxygen and the acireductone 1,2-dihydroxy-3-keto-5-methylthiopentene (DHK-MTPene) depending upon the metal bound in the active site. Fe-containing acireductone dioxygenase (Fe-ARD) produces formate and 2-keto-4-methylthiobutyrate (KMTB), the alpha-ketoacid precursor of methionine in the methionine recycle pathway. Ni-containing acireductone dioxygenase (Ni-ARD) produces methylthiopropionate, carbon monoxide and formate, and does not lie on the methionine recycle pathway.</text>
</comment>
<evidence type="ECO:0000256" key="2">
    <source>
        <dbReference type="ARBA" id="ARBA00022490"/>
    </source>
</evidence>
<evidence type="ECO:0000256" key="11">
    <source>
        <dbReference type="HAMAP-Rule" id="MF_03154"/>
    </source>
</evidence>
<dbReference type="InterPro" id="IPR027496">
    <property type="entry name" value="ARD_euk"/>
</dbReference>
<feature type="binding site" evidence="11">
    <location>
        <position position="93"/>
    </location>
    <ligand>
        <name>Ni(2+)</name>
        <dbReference type="ChEBI" id="CHEBI:49786"/>
        <note>for nickel-dependent acireductone dioxygenase activity</note>
    </ligand>
</feature>
<evidence type="ECO:0000256" key="7">
    <source>
        <dbReference type="ARBA" id="ARBA00023002"/>
    </source>
</evidence>
<keyword evidence="4 11" id="KW-0028">Amino-acid biosynthesis</keyword>
<evidence type="ECO:0000256" key="8">
    <source>
        <dbReference type="ARBA" id="ARBA00023004"/>
    </source>
</evidence>
<feature type="region of interest" description="Disordered" evidence="12">
    <location>
        <begin position="1"/>
        <end position="22"/>
    </location>
</feature>
<dbReference type="PANTHER" id="PTHR23418">
    <property type="entry name" value="ACIREDUCTONE DIOXYGENASE"/>
    <property type="match status" value="1"/>
</dbReference>
<comment type="pathway">
    <text evidence="11">Amino-acid biosynthesis; L-methionine biosynthesis via salvage pathway; L-methionine from S-methyl-5-thio-alpha-D-ribose 1-phosphate: step 5/6.</text>
</comment>
<dbReference type="EC" id="1.13.11.53" evidence="11"/>
<feature type="binding site" evidence="11">
    <location>
        <position position="87"/>
    </location>
    <ligand>
        <name>Ni(2+)</name>
        <dbReference type="ChEBI" id="CHEBI:49786"/>
        <note>for nickel-dependent acireductone dioxygenase activity</note>
    </ligand>
</feature>
<organism evidence="13 14">
    <name type="scientific">Obba rivulosa</name>
    <dbReference type="NCBI Taxonomy" id="1052685"/>
    <lineage>
        <taxon>Eukaryota</taxon>
        <taxon>Fungi</taxon>
        <taxon>Dikarya</taxon>
        <taxon>Basidiomycota</taxon>
        <taxon>Agaricomycotina</taxon>
        <taxon>Agaricomycetes</taxon>
        <taxon>Polyporales</taxon>
        <taxon>Gelatoporiaceae</taxon>
        <taxon>Obba</taxon>
    </lineage>
</organism>
<keyword evidence="3 11" id="KW-0533">Nickel</keyword>
<evidence type="ECO:0000256" key="9">
    <source>
        <dbReference type="ARBA" id="ARBA00023167"/>
    </source>
</evidence>
<dbReference type="GO" id="GO:0005737">
    <property type="term" value="C:cytoplasm"/>
    <property type="evidence" value="ECO:0007669"/>
    <property type="project" value="UniProtKB-SubCell"/>
</dbReference>
<dbReference type="InterPro" id="IPR011051">
    <property type="entry name" value="RmlC_Cupin_sf"/>
</dbReference>
<accession>A0A8E2AUV1</accession>
<feature type="binding site" evidence="11">
    <location>
        <position position="89"/>
    </location>
    <ligand>
        <name>Ni(2+)</name>
        <dbReference type="ChEBI" id="CHEBI:49786"/>
        <note>for nickel-dependent acireductone dioxygenase activity</note>
    </ligand>
</feature>
<evidence type="ECO:0000313" key="13">
    <source>
        <dbReference type="EMBL" id="OCH87112.1"/>
    </source>
</evidence>
<comment type="subcellular location">
    <subcellularLocation>
        <location evidence="11">Cytoplasm</location>
    </subcellularLocation>
    <subcellularLocation>
        <location evidence="11">Nucleus</location>
    </subcellularLocation>
</comment>
<keyword evidence="10 11" id="KW-0539">Nucleus</keyword>
<dbReference type="GO" id="GO:0005634">
    <property type="term" value="C:nucleus"/>
    <property type="evidence" value="ECO:0007669"/>
    <property type="project" value="UniProtKB-SubCell"/>
</dbReference>
<dbReference type="SUPFAM" id="SSF51182">
    <property type="entry name" value="RmlC-like cupins"/>
    <property type="match status" value="1"/>
</dbReference>
<dbReference type="Proteomes" id="UP000250043">
    <property type="component" value="Unassembled WGS sequence"/>
</dbReference>
<evidence type="ECO:0000256" key="4">
    <source>
        <dbReference type="ARBA" id="ARBA00022605"/>
    </source>
</evidence>
<dbReference type="AlphaFoldDB" id="A0A8E2AUV1"/>
<evidence type="ECO:0000256" key="5">
    <source>
        <dbReference type="ARBA" id="ARBA00022723"/>
    </source>
</evidence>
<dbReference type="GO" id="GO:0019509">
    <property type="term" value="P:L-methionine salvage from methylthioadenosine"/>
    <property type="evidence" value="ECO:0007669"/>
    <property type="project" value="UniProtKB-UniRule"/>
</dbReference>
<sequence length="183" mass="20976">MRSYYFDDLPGDQPLPHDSTRPVSEETLTALGVLYTRVPVDAEGRWEDRVNDIATERAYCNHDVMSISKEGLGDEFEATMKMFYEEHLHEDEEIIYILEGSGFFDVREHATDAWVRMHLEAGDMMVLPAGIYHRFTLDMGNKTRTMRLFKDEPKKAHPRGGEADVNPSRVEYLKSFPGITSVA</sequence>
<dbReference type="Pfam" id="PF03079">
    <property type="entry name" value="ARD"/>
    <property type="match status" value="1"/>
</dbReference>
<keyword evidence="6 11" id="KW-0223">Dioxygenase</keyword>
<protein>
    <recommendedName>
        <fullName evidence="11">Acireductone dioxygenase</fullName>
    </recommendedName>
    <alternativeName>
        <fullName evidence="11">Acireductone dioxygenase (Fe(2+)-requiring)</fullName>
        <shortName evidence="11">ARD'</shortName>
        <shortName evidence="11">Fe-ARD</shortName>
        <ecNumber evidence="11">1.13.11.54</ecNumber>
    </alternativeName>
    <alternativeName>
        <fullName evidence="11">Acireductone dioxygenase (Ni(2+)-requiring)</fullName>
        <shortName evidence="11">ARD</shortName>
        <shortName evidence="11">Ni-ARD</shortName>
        <ecNumber evidence="11">1.13.11.53</ecNumber>
    </alternativeName>
</protein>
<keyword evidence="9 11" id="KW-0486">Methionine biosynthesis</keyword>
<evidence type="ECO:0000313" key="14">
    <source>
        <dbReference type="Proteomes" id="UP000250043"/>
    </source>
</evidence>
<dbReference type="FunFam" id="2.60.120.10:FF:000099">
    <property type="entry name" value="1,2-dihydroxy-3-keto-5-methylthiopentene dioxygenase"/>
    <property type="match status" value="1"/>
</dbReference>
<dbReference type="HAMAP" id="MF_03154">
    <property type="entry name" value="Salvage_MtnD_euk"/>
    <property type="match status" value="1"/>
</dbReference>
<feature type="binding site" evidence="11">
    <location>
        <position position="133"/>
    </location>
    <ligand>
        <name>Ni(2+)</name>
        <dbReference type="ChEBI" id="CHEBI:49786"/>
        <note>for nickel-dependent acireductone dioxygenase activity</note>
    </ligand>
</feature>
<feature type="binding site" evidence="11">
    <location>
        <position position="87"/>
    </location>
    <ligand>
        <name>Fe(2+)</name>
        <dbReference type="ChEBI" id="CHEBI:29033"/>
        <note>for iron-dependent acireductone dioxygenase activity</note>
    </ligand>
</feature>
<dbReference type="OrthoDB" id="1867259at2759"/>
<evidence type="ECO:0000256" key="1">
    <source>
        <dbReference type="ARBA" id="ARBA00000428"/>
    </source>
</evidence>
<keyword evidence="7 11" id="KW-0560">Oxidoreductase</keyword>
<reference evidence="13 14" key="1">
    <citation type="submission" date="2016-07" db="EMBL/GenBank/DDBJ databases">
        <title>Draft genome of the white-rot fungus Obba rivulosa 3A-2.</title>
        <authorList>
            <consortium name="DOE Joint Genome Institute"/>
            <person name="Miettinen O."/>
            <person name="Riley R."/>
            <person name="Acob R."/>
            <person name="Barry K."/>
            <person name="Cullen D."/>
            <person name="De Vries R."/>
            <person name="Hainaut M."/>
            <person name="Hatakka A."/>
            <person name="Henrissat B."/>
            <person name="Hilden K."/>
            <person name="Kuo R."/>
            <person name="Labutti K."/>
            <person name="Lipzen A."/>
            <person name="Makela M.R."/>
            <person name="Sandor L."/>
            <person name="Spatafora J.W."/>
            <person name="Grigoriev I.V."/>
            <person name="Hibbett D.S."/>
        </authorList>
    </citation>
    <scope>NUCLEOTIDE SEQUENCE [LARGE SCALE GENOMIC DNA]</scope>
    <source>
        <strain evidence="13 14">3A-2</strain>
    </source>
</reference>
<evidence type="ECO:0000256" key="6">
    <source>
        <dbReference type="ARBA" id="ARBA00022964"/>
    </source>
</evidence>
<comment type="similarity">
    <text evidence="11">Belongs to the acireductone dioxygenase (ARD) family.</text>
</comment>
<feature type="binding site" evidence="11">
    <location>
        <position position="89"/>
    </location>
    <ligand>
        <name>Fe(2+)</name>
        <dbReference type="ChEBI" id="CHEBI:29033"/>
        <note>for iron-dependent acireductone dioxygenase activity</note>
    </ligand>
</feature>
<feature type="binding site" evidence="11">
    <location>
        <position position="93"/>
    </location>
    <ligand>
        <name>Fe(2+)</name>
        <dbReference type="ChEBI" id="CHEBI:29033"/>
        <note>for iron-dependent acireductone dioxygenase activity</note>
    </ligand>
</feature>
<comment type="catalytic activity">
    <reaction evidence="11">
        <text>1,2-dihydroxy-5-(methylsulfanyl)pent-1-en-3-one + O2 = 3-(methylsulfanyl)propanoate + CO + formate + 2 H(+)</text>
        <dbReference type="Rhea" id="RHEA:14161"/>
        <dbReference type="ChEBI" id="CHEBI:15378"/>
        <dbReference type="ChEBI" id="CHEBI:15379"/>
        <dbReference type="ChEBI" id="CHEBI:15740"/>
        <dbReference type="ChEBI" id="CHEBI:17245"/>
        <dbReference type="ChEBI" id="CHEBI:49016"/>
        <dbReference type="ChEBI" id="CHEBI:49252"/>
        <dbReference type="EC" id="1.13.11.53"/>
    </reaction>
</comment>
<keyword evidence="5 11" id="KW-0479">Metal-binding</keyword>
<dbReference type="InterPro" id="IPR014710">
    <property type="entry name" value="RmlC-like_jellyroll"/>
</dbReference>
<dbReference type="InterPro" id="IPR004313">
    <property type="entry name" value="ARD"/>
</dbReference>
<evidence type="ECO:0000256" key="10">
    <source>
        <dbReference type="ARBA" id="ARBA00023242"/>
    </source>
</evidence>
<keyword evidence="2 11" id="KW-0963">Cytoplasm</keyword>
<dbReference type="UniPathway" id="UPA00904">
    <property type="reaction ID" value="UER00878"/>
</dbReference>
<evidence type="ECO:0000256" key="12">
    <source>
        <dbReference type="SAM" id="MobiDB-lite"/>
    </source>
</evidence>
<comment type="cofactor">
    <cofactor evidence="11">
        <name>Fe(2+)</name>
        <dbReference type="ChEBI" id="CHEBI:29033"/>
    </cofactor>
    <cofactor evidence="11">
        <name>Ni(2+)</name>
        <dbReference type="ChEBI" id="CHEBI:49786"/>
    </cofactor>
    <text evidence="11">Binds either 1 Fe or Ni cation per monomer. Iron-binding promotes an acireductone dioxygenase reaction producing 2-keto-4-methylthiobutyrate, while nickel-binding promotes an acireductone dioxygenase reaction producing 3-(methylsulfanyl)propanoate.</text>
</comment>
<dbReference type="EC" id="1.13.11.54" evidence="11"/>
<dbReference type="GO" id="GO:0016151">
    <property type="term" value="F:nickel cation binding"/>
    <property type="evidence" value="ECO:0007669"/>
    <property type="project" value="UniProtKB-UniRule"/>
</dbReference>
<dbReference type="GO" id="GO:0005506">
    <property type="term" value="F:iron ion binding"/>
    <property type="evidence" value="ECO:0007669"/>
    <property type="project" value="UniProtKB-UniRule"/>
</dbReference>
<dbReference type="EMBL" id="KV722498">
    <property type="protein sequence ID" value="OCH87112.1"/>
    <property type="molecule type" value="Genomic_DNA"/>
</dbReference>
<name>A0A8E2AUV1_9APHY</name>
<keyword evidence="8 11" id="KW-0408">Iron</keyword>
<dbReference type="Gene3D" id="2.60.120.10">
    <property type="entry name" value="Jelly Rolls"/>
    <property type="match status" value="1"/>
</dbReference>
<dbReference type="PANTHER" id="PTHR23418:SF0">
    <property type="entry name" value="ACIREDUCTONE DIOXYGENASE"/>
    <property type="match status" value="1"/>
</dbReference>
<evidence type="ECO:0000256" key="3">
    <source>
        <dbReference type="ARBA" id="ARBA00022596"/>
    </source>
</evidence>
<keyword evidence="14" id="KW-1185">Reference proteome</keyword>